<sequence length="90" mass="9005">DDEALRATGRPVGADRGAAAGAGGARRRDRTRQPALRGRGPVPLPGGHPLARPAGALRGGEVGPPALRSLGEGRGVGAPLHGARRRGGRV</sequence>
<reference evidence="2" key="1">
    <citation type="submission" date="2020-02" db="EMBL/GenBank/DDBJ databases">
        <authorList>
            <person name="Meier V. D."/>
        </authorList>
    </citation>
    <scope>NUCLEOTIDE SEQUENCE</scope>
    <source>
        <strain evidence="2">AVDCRST_MAG18</strain>
    </source>
</reference>
<name>A0A6J4VHT1_9BACT</name>
<evidence type="ECO:0000313" key="2">
    <source>
        <dbReference type="EMBL" id="CAA9577742.1"/>
    </source>
</evidence>
<feature type="region of interest" description="Disordered" evidence="1">
    <location>
        <begin position="1"/>
        <end position="90"/>
    </location>
</feature>
<evidence type="ECO:0000256" key="1">
    <source>
        <dbReference type="SAM" id="MobiDB-lite"/>
    </source>
</evidence>
<organism evidence="2">
    <name type="scientific">uncultured Thermomicrobiales bacterium</name>
    <dbReference type="NCBI Taxonomy" id="1645740"/>
    <lineage>
        <taxon>Bacteria</taxon>
        <taxon>Pseudomonadati</taxon>
        <taxon>Thermomicrobiota</taxon>
        <taxon>Thermomicrobia</taxon>
        <taxon>Thermomicrobiales</taxon>
        <taxon>environmental samples</taxon>
    </lineage>
</organism>
<feature type="compositionally biased region" description="Low complexity" evidence="1">
    <location>
        <begin position="34"/>
        <end position="51"/>
    </location>
</feature>
<feature type="non-terminal residue" evidence="2">
    <location>
        <position position="1"/>
    </location>
</feature>
<dbReference type="AlphaFoldDB" id="A0A6J4VHT1"/>
<gene>
    <name evidence="2" type="ORF">AVDCRST_MAG18-2739</name>
</gene>
<protein>
    <submittedName>
        <fullName evidence="2">Mobile element protein</fullName>
    </submittedName>
</protein>
<dbReference type="EMBL" id="CADCWN010000211">
    <property type="protein sequence ID" value="CAA9577742.1"/>
    <property type="molecule type" value="Genomic_DNA"/>
</dbReference>
<accession>A0A6J4VHT1</accession>
<feature type="non-terminal residue" evidence="2">
    <location>
        <position position="90"/>
    </location>
</feature>
<proteinExistence type="predicted"/>